<gene>
    <name evidence="12" type="primary">LOC106982042</name>
</gene>
<dbReference type="GeneID" id="106982042"/>
<feature type="transmembrane region" description="Helical" evidence="9">
    <location>
        <begin position="377"/>
        <end position="398"/>
    </location>
</feature>
<feature type="region of interest" description="Disordered" evidence="8">
    <location>
        <begin position="421"/>
        <end position="467"/>
    </location>
</feature>
<feature type="compositionally biased region" description="Polar residues" evidence="8">
    <location>
        <begin position="1"/>
        <end position="13"/>
    </location>
</feature>
<sequence length="495" mass="55560">MTSRFTAMSSSGTVGILGQEPHNVTNHPVRRAALPWVPCPPPLGLPRPPSRPLGPLATTILFCMLLDPALPLTQEHQDVPTTEWVPSLNMKFDRRTMELSWDCKENTTYLECVMIHKEKGEIRKKPKNKDCHCNFSHDSLHGGVTFVVKVNGTQGPIPEKLVYTNPGGEGTAAQNFSCFIYNVNFMNCTWAKGRAAPDDVQYFLYIQDFKEKRERECPHYVTDSGTHVGCHLHDLSGLTFRNYFLVNGTSRETAVQFFDTILSLKKIEIYSPPDNVSVDCNPSHCQILWDPPRTRHPSSAWDFNYQLRIQKQNNKEHAGNQLIDVTGKSENKYNFPSPEPRPTHTVTIRASDARGQHWSAWSQPVEFGSTQATASFVHVYVLVVLGTFVCALILSCLVKRLFASETLFPRIPHIKDKWSENVHTDHQGGPAHRAPGSHPQPSATRAPLAGFPKTRHPRPPCAPQIIWEKSTPDTGKIDHEEILTVEEVTVAPESV</sequence>
<dbReference type="Pfam" id="PF18611">
    <property type="entry name" value="IL3Ra_N"/>
    <property type="match status" value="1"/>
</dbReference>
<keyword evidence="2 9" id="KW-0812">Transmembrane</keyword>
<comment type="subcellular location">
    <subcellularLocation>
        <location evidence="1">Membrane</location>
        <topology evidence="1">Single-pass type I membrane protein</topology>
    </subcellularLocation>
</comment>
<evidence type="ECO:0000256" key="1">
    <source>
        <dbReference type="ARBA" id="ARBA00004479"/>
    </source>
</evidence>
<protein>
    <submittedName>
        <fullName evidence="12">Granulocyte-macrophage colony-stimulating factor receptor subunit alpha-like isoform X1</fullName>
    </submittedName>
</protein>
<keyword evidence="3" id="KW-0732">Signal</keyword>
<dbReference type="PANTHER" id="PTHR23037:SF46">
    <property type="entry name" value="INTERLEUKIN 5 RECEPTOR SUBUNIT ALPHA"/>
    <property type="match status" value="1"/>
</dbReference>
<evidence type="ECO:0000313" key="11">
    <source>
        <dbReference type="Proteomes" id="UP001652583"/>
    </source>
</evidence>
<feature type="region of interest" description="Disordered" evidence="8">
    <location>
        <begin position="1"/>
        <end position="21"/>
    </location>
</feature>
<keyword evidence="4 9" id="KW-1133">Transmembrane helix</keyword>
<dbReference type="RefSeq" id="XP_053057964.1">
    <property type="nucleotide sequence ID" value="XM_053201989.1"/>
</dbReference>
<evidence type="ECO:0000313" key="12">
    <source>
        <dbReference type="RefSeq" id="XP_053057964.1"/>
    </source>
</evidence>
<accession>A0ABM3NEV5</accession>
<dbReference type="PANTHER" id="PTHR23037">
    <property type="entry name" value="CYTOKINE RECEPTOR"/>
    <property type="match status" value="1"/>
</dbReference>
<dbReference type="InterPro" id="IPR040907">
    <property type="entry name" value="IL3Ra_N"/>
</dbReference>
<proteinExistence type="predicted"/>
<dbReference type="InterPro" id="IPR036116">
    <property type="entry name" value="FN3_sf"/>
</dbReference>
<keyword evidence="5 9" id="KW-0472">Membrane</keyword>
<name>A0ABM3NEV5_ACIJB</name>
<organism evidence="11 12">
    <name type="scientific">Acinonyx jubatus</name>
    <name type="common">Cheetah</name>
    <dbReference type="NCBI Taxonomy" id="32536"/>
    <lineage>
        <taxon>Eukaryota</taxon>
        <taxon>Metazoa</taxon>
        <taxon>Chordata</taxon>
        <taxon>Craniata</taxon>
        <taxon>Vertebrata</taxon>
        <taxon>Euteleostomi</taxon>
        <taxon>Mammalia</taxon>
        <taxon>Eutheria</taxon>
        <taxon>Laurasiatheria</taxon>
        <taxon>Carnivora</taxon>
        <taxon>Feliformia</taxon>
        <taxon>Felidae</taxon>
        <taxon>Felinae</taxon>
        <taxon>Acinonyx</taxon>
    </lineage>
</organism>
<dbReference type="SUPFAM" id="SSF49265">
    <property type="entry name" value="Fibronectin type III"/>
    <property type="match status" value="2"/>
</dbReference>
<dbReference type="Gene3D" id="2.60.40.10">
    <property type="entry name" value="Immunoglobulins"/>
    <property type="match status" value="2"/>
</dbReference>
<evidence type="ECO:0000256" key="9">
    <source>
        <dbReference type="SAM" id="Phobius"/>
    </source>
</evidence>
<dbReference type="Pfam" id="PF09240">
    <property type="entry name" value="IL6Ra-bind"/>
    <property type="match status" value="1"/>
</dbReference>
<keyword evidence="6" id="KW-0675">Receptor</keyword>
<evidence type="ECO:0000256" key="3">
    <source>
        <dbReference type="ARBA" id="ARBA00022729"/>
    </source>
</evidence>
<feature type="domain" description="Fibronectin type-III" evidence="10">
    <location>
        <begin position="272"/>
        <end position="373"/>
    </location>
</feature>
<dbReference type="InterPro" id="IPR013783">
    <property type="entry name" value="Ig-like_fold"/>
</dbReference>
<reference evidence="12" key="2">
    <citation type="submission" date="2025-08" db="UniProtKB">
        <authorList>
            <consortium name="RefSeq"/>
        </authorList>
    </citation>
    <scope>IDENTIFICATION</scope>
    <source>
        <tissue evidence="12">Blood</tissue>
    </source>
</reference>
<dbReference type="InterPro" id="IPR003532">
    <property type="entry name" value="Short_hematopoietin_rcpt_2_CS"/>
</dbReference>
<dbReference type="InterPro" id="IPR015321">
    <property type="entry name" value="TypeI_recpt_CBD"/>
</dbReference>
<dbReference type="Proteomes" id="UP001652583">
    <property type="component" value="Chromosome X"/>
</dbReference>
<evidence type="ECO:0000256" key="6">
    <source>
        <dbReference type="ARBA" id="ARBA00023170"/>
    </source>
</evidence>
<dbReference type="PROSITE" id="PS01356">
    <property type="entry name" value="HEMATOPO_REC_S_F2"/>
    <property type="match status" value="1"/>
</dbReference>
<evidence type="ECO:0000256" key="4">
    <source>
        <dbReference type="ARBA" id="ARBA00022989"/>
    </source>
</evidence>
<evidence type="ECO:0000256" key="7">
    <source>
        <dbReference type="ARBA" id="ARBA00023180"/>
    </source>
</evidence>
<keyword evidence="11" id="KW-1185">Reference proteome</keyword>
<evidence type="ECO:0000256" key="2">
    <source>
        <dbReference type="ARBA" id="ARBA00022692"/>
    </source>
</evidence>
<dbReference type="InterPro" id="IPR003961">
    <property type="entry name" value="FN3_dom"/>
</dbReference>
<evidence type="ECO:0000256" key="8">
    <source>
        <dbReference type="SAM" id="MobiDB-lite"/>
    </source>
</evidence>
<evidence type="ECO:0000259" key="10">
    <source>
        <dbReference type="PROSITE" id="PS50853"/>
    </source>
</evidence>
<dbReference type="PROSITE" id="PS50853">
    <property type="entry name" value="FN3"/>
    <property type="match status" value="1"/>
</dbReference>
<keyword evidence="7" id="KW-0325">Glycoprotein</keyword>
<evidence type="ECO:0000256" key="5">
    <source>
        <dbReference type="ARBA" id="ARBA00023136"/>
    </source>
</evidence>
<reference evidence="11" key="1">
    <citation type="submission" date="2025-05" db="UniProtKB">
        <authorList>
            <consortium name="RefSeq"/>
        </authorList>
    </citation>
    <scope>NUCLEOTIDE SEQUENCE [LARGE SCALE GENOMIC DNA]</scope>
</reference>